<dbReference type="EMBL" id="JADLQN010000006">
    <property type="protein sequence ID" value="MBF6357706.1"/>
    <property type="molecule type" value="Genomic_DNA"/>
</dbReference>
<comment type="caution">
    <text evidence="2">The sequence shown here is derived from an EMBL/GenBank/DDBJ whole genome shotgun (WGS) entry which is preliminary data.</text>
</comment>
<dbReference type="InterPro" id="IPR029032">
    <property type="entry name" value="AhpD-like"/>
</dbReference>
<dbReference type="InterPro" id="IPR004675">
    <property type="entry name" value="AhpD_core"/>
</dbReference>
<sequence>MTRTAPSSANPMAAPFRKRTYTLPQLSREVVQVARRGPDAGRAWRPERIDPLLREQVMFAVAMVNDCKFCAYVHNGAAIAAGADRDALAELVGLDPATTTDDRLIAVVWGQSRAAAALGPADARLEHELRQHYTPQQVRDLDTIVRVMTVMNVSGNTAEALIRRLRGQAVPGSRVLDEAIIGGGYIIGAAHMAAFLAVRRRVSPLRVLREVLAFDGAAGARAS</sequence>
<dbReference type="Pfam" id="PF02627">
    <property type="entry name" value="CMD"/>
    <property type="match status" value="1"/>
</dbReference>
<dbReference type="RefSeq" id="WP_195004540.1">
    <property type="nucleotide sequence ID" value="NZ_JADLQN010000006.1"/>
</dbReference>
<organism evidence="2 3">
    <name type="scientific">Nocardia higoensis</name>
    <dbReference type="NCBI Taxonomy" id="228599"/>
    <lineage>
        <taxon>Bacteria</taxon>
        <taxon>Bacillati</taxon>
        <taxon>Actinomycetota</taxon>
        <taxon>Actinomycetes</taxon>
        <taxon>Mycobacteriales</taxon>
        <taxon>Nocardiaceae</taxon>
        <taxon>Nocardia</taxon>
    </lineage>
</organism>
<keyword evidence="3" id="KW-1185">Reference proteome</keyword>
<dbReference type="Gene3D" id="1.20.1290.10">
    <property type="entry name" value="AhpD-like"/>
    <property type="match status" value="1"/>
</dbReference>
<proteinExistence type="predicted"/>
<feature type="domain" description="Carboxymuconolactone decarboxylase-like" evidence="1">
    <location>
        <begin position="42"/>
        <end position="94"/>
    </location>
</feature>
<evidence type="ECO:0000259" key="1">
    <source>
        <dbReference type="Pfam" id="PF02627"/>
    </source>
</evidence>
<dbReference type="InterPro" id="IPR003779">
    <property type="entry name" value="CMD-like"/>
</dbReference>
<name>A0ABS0DGZ1_9NOCA</name>
<evidence type="ECO:0000313" key="3">
    <source>
        <dbReference type="Proteomes" id="UP000707731"/>
    </source>
</evidence>
<dbReference type="SUPFAM" id="SSF69118">
    <property type="entry name" value="AhpD-like"/>
    <property type="match status" value="1"/>
</dbReference>
<gene>
    <name evidence="2" type="ORF">IU449_24695</name>
</gene>
<dbReference type="NCBIfam" id="TIGR00778">
    <property type="entry name" value="ahpD_dom"/>
    <property type="match status" value="1"/>
</dbReference>
<reference evidence="2 3" key="1">
    <citation type="submission" date="2020-10" db="EMBL/GenBank/DDBJ databases">
        <title>Identification of Nocardia species via Next-generation sequencing and recognition of intraspecies genetic diversity.</title>
        <authorList>
            <person name="Li P."/>
            <person name="Li P."/>
            <person name="Lu B."/>
        </authorList>
    </citation>
    <scope>NUCLEOTIDE SEQUENCE [LARGE SCALE GENOMIC DNA]</scope>
    <source>
        <strain evidence="2 3">BJ06-0143</strain>
    </source>
</reference>
<evidence type="ECO:0000313" key="2">
    <source>
        <dbReference type="EMBL" id="MBF6357706.1"/>
    </source>
</evidence>
<dbReference type="Proteomes" id="UP000707731">
    <property type="component" value="Unassembled WGS sequence"/>
</dbReference>
<protein>
    <submittedName>
        <fullName evidence="2">Carboxymuconolactone decarboxylase family protein</fullName>
    </submittedName>
</protein>
<accession>A0ABS0DGZ1</accession>